<comment type="caution">
    <text evidence="2">The sequence shown here is derived from an EMBL/GenBank/DDBJ whole genome shotgun (WGS) entry which is preliminary data.</text>
</comment>
<name>A0A5A7RHV3_STRAF</name>
<proteinExistence type="predicted"/>
<evidence type="ECO:0000313" key="3">
    <source>
        <dbReference type="Proteomes" id="UP000325081"/>
    </source>
</evidence>
<protein>
    <submittedName>
        <fullName evidence="2">Class I peptide chain release factor</fullName>
    </submittedName>
</protein>
<accession>A0A5A7RHV3</accession>
<reference evidence="3" key="1">
    <citation type="journal article" date="2019" name="Curr. Biol.">
        <title>Genome Sequence of Striga asiatica Provides Insight into the Evolution of Plant Parasitism.</title>
        <authorList>
            <person name="Yoshida S."/>
            <person name="Kim S."/>
            <person name="Wafula E.K."/>
            <person name="Tanskanen J."/>
            <person name="Kim Y.M."/>
            <person name="Honaas L."/>
            <person name="Yang Z."/>
            <person name="Spallek T."/>
            <person name="Conn C.E."/>
            <person name="Ichihashi Y."/>
            <person name="Cheong K."/>
            <person name="Cui S."/>
            <person name="Der J.P."/>
            <person name="Gundlach H."/>
            <person name="Jiao Y."/>
            <person name="Hori C."/>
            <person name="Ishida J.K."/>
            <person name="Kasahara H."/>
            <person name="Kiba T."/>
            <person name="Kim M.S."/>
            <person name="Koo N."/>
            <person name="Laohavisit A."/>
            <person name="Lee Y.H."/>
            <person name="Lumba S."/>
            <person name="McCourt P."/>
            <person name="Mortimer J.C."/>
            <person name="Mutuku J.M."/>
            <person name="Nomura T."/>
            <person name="Sasaki-Sekimoto Y."/>
            <person name="Seto Y."/>
            <person name="Wang Y."/>
            <person name="Wakatake T."/>
            <person name="Sakakibara H."/>
            <person name="Demura T."/>
            <person name="Yamaguchi S."/>
            <person name="Yoneyama K."/>
            <person name="Manabe R.I."/>
            <person name="Nelson D.C."/>
            <person name="Schulman A.H."/>
            <person name="Timko M.P."/>
            <person name="dePamphilis C.W."/>
            <person name="Choi D."/>
            <person name="Shirasu K."/>
        </authorList>
    </citation>
    <scope>NUCLEOTIDE SEQUENCE [LARGE SCALE GENOMIC DNA]</scope>
    <source>
        <strain evidence="3">cv. UVA1</strain>
    </source>
</reference>
<sequence length="113" mass="12872">MLDKTARVFQSFAIRPDEPGLGPPFSFESFSFASISQALGGTSTAGEQLKNPYWFKNIIFNTYLKHEANVFNGHNRPVFQSRQLRTNQRTISDSSRGRFFFTQETNPSPTRGF</sequence>
<feature type="region of interest" description="Disordered" evidence="1">
    <location>
        <begin position="86"/>
        <end position="113"/>
    </location>
</feature>
<keyword evidence="3" id="KW-1185">Reference proteome</keyword>
<feature type="compositionally biased region" description="Polar residues" evidence="1">
    <location>
        <begin position="102"/>
        <end position="113"/>
    </location>
</feature>
<dbReference type="AlphaFoldDB" id="A0A5A7RHV3"/>
<organism evidence="2 3">
    <name type="scientific">Striga asiatica</name>
    <name type="common">Asiatic witchweed</name>
    <name type="synonym">Buchnera asiatica</name>
    <dbReference type="NCBI Taxonomy" id="4170"/>
    <lineage>
        <taxon>Eukaryota</taxon>
        <taxon>Viridiplantae</taxon>
        <taxon>Streptophyta</taxon>
        <taxon>Embryophyta</taxon>
        <taxon>Tracheophyta</taxon>
        <taxon>Spermatophyta</taxon>
        <taxon>Magnoliopsida</taxon>
        <taxon>eudicotyledons</taxon>
        <taxon>Gunneridae</taxon>
        <taxon>Pentapetalae</taxon>
        <taxon>asterids</taxon>
        <taxon>lamiids</taxon>
        <taxon>Lamiales</taxon>
        <taxon>Orobanchaceae</taxon>
        <taxon>Buchnereae</taxon>
        <taxon>Striga</taxon>
    </lineage>
</organism>
<gene>
    <name evidence="2" type="ORF">STAS_34527</name>
</gene>
<dbReference type="EMBL" id="BKCP01012737">
    <property type="protein sequence ID" value="GER56785.1"/>
    <property type="molecule type" value="Genomic_DNA"/>
</dbReference>
<evidence type="ECO:0000256" key="1">
    <source>
        <dbReference type="SAM" id="MobiDB-lite"/>
    </source>
</evidence>
<evidence type="ECO:0000313" key="2">
    <source>
        <dbReference type="EMBL" id="GER56785.1"/>
    </source>
</evidence>
<dbReference type="Proteomes" id="UP000325081">
    <property type="component" value="Unassembled WGS sequence"/>
</dbReference>